<dbReference type="OrthoDB" id="7062064at2"/>
<dbReference type="RefSeq" id="WP_146801167.1">
    <property type="nucleotide sequence ID" value="NZ_VOLP01000042.1"/>
</dbReference>
<sequence length="180" mass="18941">MSLAIPLRSRLRLGSFEVASTSIQVGDTPAYTLEFSLRESLVMRGNSPTKNGFIIKPHGVRIVSEYGTLTGNVSADNTNLGSCIVYLYEGAPTELGDSYDAEDETFIGDTPTATAPLISTAVAVDGTYSIGFVAAGSYTLALMCGADDDNIQYNALTIPSPAGNIATVDIIKGDVKTIDF</sequence>
<comment type="caution">
    <text evidence="2">The sequence shown here is derived from an EMBL/GenBank/DDBJ whole genome shotgun (WGS) entry which is preliminary data.</text>
</comment>
<evidence type="ECO:0000313" key="1">
    <source>
        <dbReference type="EMBL" id="TWX53909.1"/>
    </source>
</evidence>
<accession>A0A5C6Q2G6</accession>
<gene>
    <name evidence="1" type="ORF">ESZ26_18305</name>
    <name evidence="2" type="ORF">ESZ27_18165</name>
</gene>
<proteinExistence type="predicted"/>
<keyword evidence="3" id="KW-1185">Reference proteome</keyword>
<dbReference type="Proteomes" id="UP000321917">
    <property type="component" value="Unassembled WGS sequence"/>
</dbReference>
<dbReference type="EMBL" id="VOLQ01000058">
    <property type="protein sequence ID" value="TWX63031.1"/>
    <property type="molecule type" value="Genomic_DNA"/>
</dbReference>
<protein>
    <recommendedName>
        <fullName evidence="5">DUF4382 domain-containing protein</fullName>
    </recommendedName>
</protein>
<dbReference type="AlphaFoldDB" id="A0A5C6Q2G6"/>
<name>A0A5C6Q2G6_9GAMM</name>
<organism evidence="2 4">
    <name type="scientific">Colwellia hornerae</name>
    <dbReference type="NCBI Taxonomy" id="89402"/>
    <lineage>
        <taxon>Bacteria</taxon>
        <taxon>Pseudomonadati</taxon>
        <taxon>Pseudomonadota</taxon>
        <taxon>Gammaproteobacteria</taxon>
        <taxon>Alteromonadales</taxon>
        <taxon>Colwelliaceae</taxon>
        <taxon>Colwellia</taxon>
    </lineage>
</organism>
<dbReference type="EMBL" id="VOLR01000043">
    <property type="protein sequence ID" value="TWX53909.1"/>
    <property type="molecule type" value="Genomic_DNA"/>
</dbReference>
<evidence type="ECO:0000313" key="2">
    <source>
        <dbReference type="EMBL" id="TWX63031.1"/>
    </source>
</evidence>
<dbReference type="Proteomes" id="UP000321525">
    <property type="component" value="Unassembled WGS sequence"/>
</dbReference>
<evidence type="ECO:0000313" key="4">
    <source>
        <dbReference type="Proteomes" id="UP000321917"/>
    </source>
</evidence>
<reference evidence="2 4" key="1">
    <citation type="submission" date="2019-07" db="EMBL/GenBank/DDBJ databases">
        <title>Genomes of sea-ice associated Colwellia species.</title>
        <authorList>
            <person name="Bowman J.P."/>
        </authorList>
    </citation>
    <scope>NUCLEOTIDE SEQUENCE [LARGE SCALE GENOMIC DNA]</scope>
    <source>
        <strain evidence="1 3">ACAM 607</strain>
        <strain evidence="2 4">IC036</strain>
    </source>
</reference>
<evidence type="ECO:0000313" key="3">
    <source>
        <dbReference type="Proteomes" id="UP000321525"/>
    </source>
</evidence>
<evidence type="ECO:0008006" key="5">
    <source>
        <dbReference type="Google" id="ProtNLM"/>
    </source>
</evidence>